<proteinExistence type="predicted"/>
<accession>A0A139WG75</accession>
<feature type="compositionally biased region" description="Basic residues" evidence="1">
    <location>
        <begin position="85"/>
        <end position="94"/>
    </location>
</feature>
<name>A0A139WG75_TRICA</name>
<organism evidence="2 3">
    <name type="scientific">Tribolium castaneum</name>
    <name type="common">Red flour beetle</name>
    <dbReference type="NCBI Taxonomy" id="7070"/>
    <lineage>
        <taxon>Eukaryota</taxon>
        <taxon>Metazoa</taxon>
        <taxon>Ecdysozoa</taxon>
        <taxon>Arthropoda</taxon>
        <taxon>Hexapoda</taxon>
        <taxon>Insecta</taxon>
        <taxon>Pterygota</taxon>
        <taxon>Neoptera</taxon>
        <taxon>Endopterygota</taxon>
        <taxon>Coleoptera</taxon>
        <taxon>Polyphaga</taxon>
        <taxon>Cucujiformia</taxon>
        <taxon>Tenebrionidae</taxon>
        <taxon>Tenebrionidae incertae sedis</taxon>
        <taxon>Tribolium</taxon>
    </lineage>
</organism>
<dbReference type="Proteomes" id="UP000007266">
    <property type="component" value="Linkage group 6"/>
</dbReference>
<protein>
    <submittedName>
        <fullName evidence="2">Uncharacterized protein</fullName>
    </submittedName>
</protein>
<feature type="compositionally biased region" description="Polar residues" evidence="1">
    <location>
        <begin position="35"/>
        <end position="48"/>
    </location>
</feature>
<evidence type="ECO:0000313" key="2">
    <source>
        <dbReference type="EMBL" id="KYB26952.1"/>
    </source>
</evidence>
<evidence type="ECO:0000256" key="1">
    <source>
        <dbReference type="SAM" id="MobiDB-lite"/>
    </source>
</evidence>
<sequence>MAPSEGKIPIDNLDIVGLRLLIEYATRRLSQLQSECNIPPTNIPAQTQRDTDTPSNGNVDDQMDQDNQNTDYNMTPNPDGFSIPKKTKFAKKRTYTQLDNPTTSTQNRFTTLEDDPDNQPEADPAPNPENTTPIILREKEKWTQVSKLLLSKKIAYKPPVQKTASEFNRKL</sequence>
<dbReference type="EMBL" id="KQ971348">
    <property type="protein sequence ID" value="KYB26952.1"/>
    <property type="molecule type" value="Genomic_DNA"/>
</dbReference>
<keyword evidence="3" id="KW-1185">Reference proteome</keyword>
<dbReference type="eggNOG" id="KOG1075">
    <property type="taxonomic scope" value="Eukaryota"/>
</dbReference>
<feature type="region of interest" description="Disordered" evidence="1">
    <location>
        <begin position="35"/>
        <end position="138"/>
    </location>
</feature>
<dbReference type="AlphaFoldDB" id="A0A139WG75"/>
<evidence type="ECO:0000313" key="3">
    <source>
        <dbReference type="Proteomes" id="UP000007266"/>
    </source>
</evidence>
<feature type="compositionally biased region" description="Low complexity" evidence="1">
    <location>
        <begin position="56"/>
        <end position="73"/>
    </location>
</feature>
<dbReference type="InParanoid" id="A0A139WG75"/>
<reference evidence="2 3" key="1">
    <citation type="journal article" date="2008" name="Nature">
        <title>The genome of the model beetle and pest Tribolium castaneum.</title>
        <authorList>
            <consortium name="Tribolium Genome Sequencing Consortium"/>
            <person name="Richards S."/>
            <person name="Gibbs R.A."/>
            <person name="Weinstock G.M."/>
            <person name="Brown S.J."/>
            <person name="Denell R."/>
            <person name="Beeman R.W."/>
            <person name="Gibbs R."/>
            <person name="Beeman R.W."/>
            <person name="Brown S.J."/>
            <person name="Bucher G."/>
            <person name="Friedrich M."/>
            <person name="Grimmelikhuijzen C.J."/>
            <person name="Klingler M."/>
            <person name="Lorenzen M."/>
            <person name="Richards S."/>
            <person name="Roth S."/>
            <person name="Schroder R."/>
            <person name="Tautz D."/>
            <person name="Zdobnov E.M."/>
            <person name="Muzny D."/>
            <person name="Gibbs R.A."/>
            <person name="Weinstock G.M."/>
            <person name="Attaway T."/>
            <person name="Bell S."/>
            <person name="Buhay C.J."/>
            <person name="Chandrabose M.N."/>
            <person name="Chavez D."/>
            <person name="Clerk-Blankenburg K.P."/>
            <person name="Cree A."/>
            <person name="Dao M."/>
            <person name="Davis C."/>
            <person name="Chacko J."/>
            <person name="Dinh H."/>
            <person name="Dugan-Rocha S."/>
            <person name="Fowler G."/>
            <person name="Garner T.T."/>
            <person name="Garnes J."/>
            <person name="Gnirke A."/>
            <person name="Hawes A."/>
            <person name="Hernandez J."/>
            <person name="Hines S."/>
            <person name="Holder M."/>
            <person name="Hume J."/>
            <person name="Jhangiani S.N."/>
            <person name="Joshi V."/>
            <person name="Khan Z.M."/>
            <person name="Jackson L."/>
            <person name="Kovar C."/>
            <person name="Kowis A."/>
            <person name="Lee S."/>
            <person name="Lewis L.R."/>
            <person name="Margolis J."/>
            <person name="Morgan M."/>
            <person name="Nazareth L.V."/>
            <person name="Nguyen N."/>
            <person name="Okwuonu G."/>
            <person name="Parker D."/>
            <person name="Richards S."/>
            <person name="Ruiz S.J."/>
            <person name="Santibanez J."/>
            <person name="Savard J."/>
            <person name="Scherer S.E."/>
            <person name="Schneider B."/>
            <person name="Sodergren E."/>
            <person name="Tautz D."/>
            <person name="Vattahil S."/>
            <person name="Villasana D."/>
            <person name="White C.S."/>
            <person name="Wright R."/>
            <person name="Park Y."/>
            <person name="Beeman R.W."/>
            <person name="Lord J."/>
            <person name="Oppert B."/>
            <person name="Lorenzen M."/>
            <person name="Brown S."/>
            <person name="Wang L."/>
            <person name="Savard J."/>
            <person name="Tautz D."/>
            <person name="Richards S."/>
            <person name="Weinstock G."/>
            <person name="Gibbs R.A."/>
            <person name="Liu Y."/>
            <person name="Worley K."/>
            <person name="Weinstock G."/>
            <person name="Elsik C.G."/>
            <person name="Reese J.T."/>
            <person name="Elhaik E."/>
            <person name="Landan G."/>
            <person name="Graur D."/>
            <person name="Arensburger P."/>
            <person name="Atkinson P."/>
            <person name="Beeman R.W."/>
            <person name="Beidler J."/>
            <person name="Brown S.J."/>
            <person name="Demuth J.P."/>
            <person name="Drury D.W."/>
            <person name="Du Y.Z."/>
            <person name="Fujiwara H."/>
            <person name="Lorenzen M."/>
            <person name="Maselli V."/>
            <person name="Osanai M."/>
            <person name="Park Y."/>
            <person name="Robertson H.M."/>
            <person name="Tu Z."/>
            <person name="Wang J.J."/>
            <person name="Wang S."/>
            <person name="Richards S."/>
            <person name="Song H."/>
            <person name="Zhang L."/>
            <person name="Sodergren E."/>
            <person name="Werner D."/>
            <person name="Stanke M."/>
            <person name="Morgenstern B."/>
            <person name="Solovyev V."/>
            <person name="Kosarev P."/>
            <person name="Brown G."/>
            <person name="Chen H.C."/>
            <person name="Ermolaeva O."/>
            <person name="Hlavina W."/>
            <person name="Kapustin Y."/>
            <person name="Kiryutin B."/>
            <person name="Kitts P."/>
            <person name="Maglott D."/>
            <person name="Pruitt K."/>
            <person name="Sapojnikov V."/>
            <person name="Souvorov A."/>
            <person name="Mackey A.J."/>
            <person name="Waterhouse R.M."/>
            <person name="Wyder S."/>
            <person name="Zdobnov E.M."/>
            <person name="Zdobnov E.M."/>
            <person name="Wyder S."/>
            <person name="Kriventseva E.V."/>
            <person name="Kadowaki T."/>
            <person name="Bork P."/>
            <person name="Aranda M."/>
            <person name="Bao R."/>
            <person name="Beermann A."/>
            <person name="Berns N."/>
            <person name="Bolognesi R."/>
            <person name="Bonneton F."/>
            <person name="Bopp D."/>
            <person name="Brown S.J."/>
            <person name="Bucher G."/>
            <person name="Butts T."/>
            <person name="Chaumot A."/>
            <person name="Denell R.E."/>
            <person name="Ferrier D.E."/>
            <person name="Friedrich M."/>
            <person name="Gordon C.M."/>
            <person name="Jindra M."/>
            <person name="Klingler M."/>
            <person name="Lan Q."/>
            <person name="Lattorff H.M."/>
            <person name="Laudet V."/>
            <person name="von Levetsow C."/>
            <person name="Liu Z."/>
            <person name="Lutz R."/>
            <person name="Lynch J.A."/>
            <person name="da Fonseca R.N."/>
            <person name="Posnien N."/>
            <person name="Reuter R."/>
            <person name="Roth S."/>
            <person name="Savard J."/>
            <person name="Schinko J.B."/>
            <person name="Schmitt C."/>
            <person name="Schoppmeier M."/>
            <person name="Schroder R."/>
            <person name="Shippy T.D."/>
            <person name="Simonnet F."/>
            <person name="Marques-Souza H."/>
            <person name="Tautz D."/>
            <person name="Tomoyasu Y."/>
            <person name="Trauner J."/>
            <person name="Van der Zee M."/>
            <person name="Vervoort M."/>
            <person name="Wittkopp N."/>
            <person name="Wimmer E.A."/>
            <person name="Yang X."/>
            <person name="Jones A.K."/>
            <person name="Sattelle D.B."/>
            <person name="Ebert P.R."/>
            <person name="Nelson D."/>
            <person name="Scott J.G."/>
            <person name="Beeman R.W."/>
            <person name="Muthukrishnan S."/>
            <person name="Kramer K.J."/>
            <person name="Arakane Y."/>
            <person name="Beeman R.W."/>
            <person name="Zhu Q."/>
            <person name="Hogenkamp D."/>
            <person name="Dixit R."/>
            <person name="Oppert B."/>
            <person name="Jiang H."/>
            <person name="Zou Z."/>
            <person name="Marshall J."/>
            <person name="Elpidina E."/>
            <person name="Vinokurov K."/>
            <person name="Oppert C."/>
            <person name="Zou Z."/>
            <person name="Evans J."/>
            <person name="Lu Z."/>
            <person name="Zhao P."/>
            <person name="Sumathipala N."/>
            <person name="Altincicek B."/>
            <person name="Vilcinskas A."/>
            <person name="Williams M."/>
            <person name="Hultmark D."/>
            <person name="Hetru C."/>
            <person name="Jiang H."/>
            <person name="Grimmelikhuijzen C.J."/>
            <person name="Hauser F."/>
            <person name="Cazzamali G."/>
            <person name="Williamson M."/>
            <person name="Park Y."/>
            <person name="Li B."/>
            <person name="Tanaka Y."/>
            <person name="Predel R."/>
            <person name="Neupert S."/>
            <person name="Schachtner J."/>
            <person name="Verleyen P."/>
            <person name="Raible F."/>
            <person name="Bork P."/>
            <person name="Friedrich M."/>
            <person name="Walden K.K."/>
            <person name="Robertson H.M."/>
            <person name="Angeli S."/>
            <person name="Foret S."/>
            <person name="Bucher G."/>
            <person name="Schuetz S."/>
            <person name="Maleszka R."/>
            <person name="Wimmer E.A."/>
            <person name="Beeman R.W."/>
            <person name="Lorenzen M."/>
            <person name="Tomoyasu Y."/>
            <person name="Miller S.C."/>
            <person name="Grossmann D."/>
            <person name="Bucher G."/>
        </authorList>
    </citation>
    <scope>NUCLEOTIDE SEQUENCE [LARGE SCALE GENOMIC DNA]</scope>
    <source>
        <strain evidence="2 3">Georgia GA2</strain>
    </source>
</reference>
<feature type="compositionally biased region" description="Polar residues" evidence="1">
    <location>
        <begin position="95"/>
        <end position="110"/>
    </location>
</feature>
<gene>
    <name evidence="2" type="primary">AUGUSTUS-3.0.2_33480</name>
    <name evidence="2" type="ORF">TcasGA2_TC033480</name>
</gene>
<reference evidence="2 3" key="2">
    <citation type="journal article" date="2010" name="Nucleic Acids Res.">
        <title>BeetleBase in 2010: revisions to provide comprehensive genomic information for Tribolium castaneum.</title>
        <authorList>
            <person name="Kim H.S."/>
            <person name="Murphy T."/>
            <person name="Xia J."/>
            <person name="Caragea D."/>
            <person name="Park Y."/>
            <person name="Beeman R.W."/>
            <person name="Lorenzen M.D."/>
            <person name="Butcher S."/>
            <person name="Manak J.R."/>
            <person name="Brown S.J."/>
        </authorList>
    </citation>
    <scope>GENOME REANNOTATION</scope>
    <source>
        <strain evidence="2 3">Georgia GA2</strain>
    </source>
</reference>